<dbReference type="Gene3D" id="3.40.50.300">
    <property type="entry name" value="P-loop containing nucleotide triphosphate hydrolases"/>
    <property type="match status" value="1"/>
</dbReference>
<keyword evidence="2" id="KW-1185">Reference proteome</keyword>
<dbReference type="PANTHER" id="PTHR14241">
    <property type="entry name" value="INTERFERON-INDUCED PROTEIN 44"/>
    <property type="match status" value="1"/>
</dbReference>
<dbReference type="GeneTree" id="ENSGT00940000160560"/>
<evidence type="ECO:0000313" key="2">
    <source>
        <dbReference type="Proteomes" id="UP000472263"/>
    </source>
</evidence>
<reference evidence="1" key="1">
    <citation type="submission" date="2019-06" db="EMBL/GenBank/DDBJ databases">
        <authorList>
            <consortium name="Wellcome Sanger Institute Data Sharing"/>
        </authorList>
    </citation>
    <scope>NUCLEOTIDE SEQUENCE [LARGE SCALE GENOMIC DNA]</scope>
</reference>
<dbReference type="SUPFAM" id="SSF52540">
    <property type="entry name" value="P-loop containing nucleoside triphosphate hydrolases"/>
    <property type="match status" value="1"/>
</dbReference>
<dbReference type="PANTHER" id="PTHR14241:SF1">
    <property type="entry name" value="INTERFERON-INDUCED PROTEIN 44-RELATED"/>
    <property type="match status" value="1"/>
</dbReference>
<accession>A0A667X153</accession>
<reference evidence="1" key="2">
    <citation type="submission" date="2025-08" db="UniProtKB">
        <authorList>
            <consortium name="Ensembl"/>
        </authorList>
    </citation>
    <scope>IDENTIFICATION</scope>
</reference>
<protein>
    <recommendedName>
        <fullName evidence="3">G domain-containing protein</fullName>
    </recommendedName>
</protein>
<dbReference type="Proteomes" id="UP000472263">
    <property type="component" value="Chromosome 7"/>
</dbReference>
<name>A0A667X153_9TELE</name>
<dbReference type="InParanoid" id="A0A667X153"/>
<dbReference type="AlphaFoldDB" id="A0A667X153"/>
<organism evidence="1 2">
    <name type="scientific">Myripristis murdjan</name>
    <name type="common">pinecone soldierfish</name>
    <dbReference type="NCBI Taxonomy" id="586833"/>
    <lineage>
        <taxon>Eukaryota</taxon>
        <taxon>Metazoa</taxon>
        <taxon>Chordata</taxon>
        <taxon>Craniata</taxon>
        <taxon>Vertebrata</taxon>
        <taxon>Euteleostomi</taxon>
        <taxon>Actinopterygii</taxon>
        <taxon>Neopterygii</taxon>
        <taxon>Teleostei</taxon>
        <taxon>Neoteleostei</taxon>
        <taxon>Acanthomorphata</taxon>
        <taxon>Holocentriformes</taxon>
        <taxon>Holocentridae</taxon>
        <taxon>Myripristis</taxon>
    </lineage>
</organism>
<sequence length="271" mass="30810">MLSEVFSLLNRHKDRELQYVRDYKPHRDDVQHLRVLLYGSAGGGKSSFISSVDSVLQGRITGRALVEANSGPCPSRTYKTYKFQKGRPGNFYPFVFSDTLGLEMREDSGVHPEDIILAMKGHMRDGYRFNPASKLSGNSQYYNAEPTLHDKVHVLVCVVPAVHTSFLSLDNVKKIKDIRGMARIPQLAIITNIDSACKEIQEDLKNVYLSKNLKETMERFSQLVGIPMSRIFPVKNYHEEIDVNDDADSLILSVLRRIIDFGEDFINMESH</sequence>
<reference evidence="1" key="3">
    <citation type="submission" date="2025-09" db="UniProtKB">
        <authorList>
            <consortium name="Ensembl"/>
        </authorList>
    </citation>
    <scope>IDENTIFICATION</scope>
</reference>
<evidence type="ECO:0000313" key="1">
    <source>
        <dbReference type="Ensembl" id="ENSMMDP00005007703.1"/>
    </source>
</evidence>
<dbReference type="FunCoup" id="A0A667X153">
    <property type="interactions" value="1"/>
</dbReference>
<dbReference type="GO" id="GO:0006955">
    <property type="term" value="P:immune response"/>
    <property type="evidence" value="ECO:0007669"/>
    <property type="project" value="TreeGrafter"/>
</dbReference>
<dbReference type="Ensembl" id="ENSMMDT00005007931.1">
    <property type="protein sequence ID" value="ENSMMDP00005007703.1"/>
    <property type="gene ID" value="ENSMMDG00005004237.1"/>
</dbReference>
<proteinExistence type="predicted"/>
<evidence type="ECO:0008006" key="3">
    <source>
        <dbReference type="Google" id="ProtNLM"/>
    </source>
</evidence>
<dbReference type="InterPro" id="IPR027417">
    <property type="entry name" value="P-loop_NTPase"/>
</dbReference>